<evidence type="ECO:0000256" key="4">
    <source>
        <dbReference type="SAM" id="MobiDB-lite"/>
    </source>
</evidence>
<feature type="region of interest" description="Disordered" evidence="4">
    <location>
        <begin position="187"/>
        <end position="309"/>
    </location>
</feature>
<evidence type="ECO:0000256" key="2">
    <source>
        <dbReference type="ARBA" id="ARBA00022574"/>
    </source>
</evidence>
<comment type="caution">
    <text evidence="6">The sequence shown here is derived from an EMBL/GenBank/DDBJ whole genome shotgun (WGS) entry which is preliminary data.</text>
</comment>
<feature type="compositionally biased region" description="Pro residues" evidence="4">
    <location>
        <begin position="229"/>
        <end position="248"/>
    </location>
</feature>
<reference evidence="6" key="1">
    <citation type="submission" date="2022-12" db="EMBL/GenBank/DDBJ databases">
        <title>Draft genome assemblies for two species of Escallonia (Escalloniales).</title>
        <authorList>
            <person name="Chanderbali A."/>
            <person name="Dervinis C."/>
            <person name="Anghel I."/>
            <person name="Soltis D."/>
            <person name="Soltis P."/>
            <person name="Zapata F."/>
        </authorList>
    </citation>
    <scope>NUCLEOTIDE SEQUENCE</scope>
    <source>
        <strain evidence="6">UCBG92.1500</strain>
        <tissue evidence="6">Leaf</tissue>
    </source>
</reference>
<keyword evidence="2" id="KW-0853">WD repeat</keyword>
<dbReference type="InterPro" id="IPR045159">
    <property type="entry name" value="DCAF7-like"/>
</dbReference>
<dbReference type="PANTHER" id="PTHR19919">
    <property type="entry name" value="WD REPEAT CONTAINING PROTEIN"/>
    <property type="match status" value="1"/>
</dbReference>
<evidence type="ECO:0000259" key="5">
    <source>
        <dbReference type="Pfam" id="PF12819"/>
    </source>
</evidence>
<dbReference type="Proteomes" id="UP001187471">
    <property type="component" value="Unassembled WGS sequence"/>
</dbReference>
<evidence type="ECO:0000256" key="1">
    <source>
        <dbReference type="ARBA" id="ARBA00004167"/>
    </source>
</evidence>
<dbReference type="InterPro" id="IPR015943">
    <property type="entry name" value="WD40/YVTN_repeat-like_dom_sf"/>
</dbReference>
<dbReference type="SMART" id="SM00320">
    <property type="entry name" value="WD40"/>
    <property type="match status" value="2"/>
</dbReference>
<proteinExistence type="predicted"/>
<dbReference type="Pfam" id="PF12819">
    <property type="entry name" value="Malectin_like"/>
    <property type="match status" value="1"/>
</dbReference>
<dbReference type="SUPFAM" id="SSF50978">
    <property type="entry name" value="WD40 repeat-like"/>
    <property type="match status" value="1"/>
</dbReference>
<dbReference type="AlphaFoldDB" id="A0AA88RGG8"/>
<comment type="subcellular location">
    <subcellularLocation>
        <location evidence="1">Membrane</location>
        <topology evidence="1">Single-pass membrane protein</topology>
    </subcellularLocation>
</comment>
<gene>
    <name evidence="6" type="ORF">RJ640_022166</name>
</gene>
<dbReference type="InterPro" id="IPR024788">
    <property type="entry name" value="Malectin-like_Carb-bd_dom"/>
</dbReference>
<sequence>MEYIFHSNMMRSGCAVFINIDCKASSSAFYNDENSVVLMRDTNLVENGVSHAVQVQPSNSVSLFMDTRRVFFSPRENCYSIRADKGGKILARVSFHYGNYDNKSFPPTFDIQIDRNEWVTVHTSNDEVLCYETMYVVKRDTVEVCILQTKADQFPFISALEVRSVDTHIKRRVAYNTNSTFILAEAPASPASPDVPTTPDSPSAPDTPASPDSPSAPDSASTPTSPTVPGSPAPDSPFVPESPTPLASPTPDSYQSAPPLPPPPPTPSAETPTGTSYAPPLPPPSKSPKSSAQAPPPPPPPPPSPSQSSNSNLKIILGITVPSAVIVKVFLLIAHDKEVYDIAWGGVGVFASISADGFVRVFDLRDNEHSTILYESSEPDTPLVRLDWNKQDPRYMATIIMDSAKVVILDIRFPTLPVVELQRHQASVNAIAWAPHSSCHICTAGDDSQALI</sequence>
<feature type="compositionally biased region" description="Low complexity" evidence="4">
    <location>
        <begin position="187"/>
        <end position="228"/>
    </location>
</feature>
<organism evidence="6 7">
    <name type="scientific">Escallonia rubra</name>
    <dbReference type="NCBI Taxonomy" id="112253"/>
    <lineage>
        <taxon>Eukaryota</taxon>
        <taxon>Viridiplantae</taxon>
        <taxon>Streptophyta</taxon>
        <taxon>Embryophyta</taxon>
        <taxon>Tracheophyta</taxon>
        <taxon>Spermatophyta</taxon>
        <taxon>Magnoliopsida</taxon>
        <taxon>eudicotyledons</taxon>
        <taxon>Gunneridae</taxon>
        <taxon>Pentapetalae</taxon>
        <taxon>asterids</taxon>
        <taxon>campanulids</taxon>
        <taxon>Escalloniales</taxon>
        <taxon>Escalloniaceae</taxon>
        <taxon>Escallonia</taxon>
    </lineage>
</organism>
<feature type="compositionally biased region" description="Pro residues" evidence="4">
    <location>
        <begin position="294"/>
        <end position="305"/>
    </location>
</feature>
<dbReference type="Pfam" id="PF00400">
    <property type="entry name" value="WD40"/>
    <property type="match status" value="1"/>
</dbReference>
<name>A0AA88RGG8_9ASTE</name>
<evidence type="ECO:0000313" key="6">
    <source>
        <dbReference type="EMBL" id="KAK2982161.1"/>
    </source>
</evidence>
<dbReference type="EMBL" id="JAVXUO010001455">
    <property type="protein sequence ID" value="KAK2982161.1"/>
    <property type="molecule type" value="Genomic_DNA"/>
</dbReference>
<dbReference type="Gene3D" id="2.130.10.10">
    <property type="entry name" value="YVTN repeat-like/Quinoprotein amine dehydrogenase"/>
    <property type="match status" value="1"/>
</dbReference>
<evidence type="ECO:0000313" key="7">
    <source>
        <dbReference type="Proteomes" id="UP001187471"/>
    </source>
</evidence>
<dbReference type="InterPro" id="IPR001680">
    <property type="entry name" value="WD40_rpt"/>
</dbReference>
<dbReference type="GO" id="GO:0016020">
    <property type="term" value="C:membrane"/>
    <property type="evidence" value="ECO:0007669"/>
    <property type="project" value="UniProtKB-SubCell"/>
</dbReference>
<keyword evidence="3" id="KW-0677">Repeat</keyword>
<evidence type="ECO:0000256" key="3">
    <source>
        <dbReference type="ARBA" id="ARBA00022737"/>
    </source>
</evidence>
<protein>
    <recommendedName>
        <fullName evidence="5">Malectin-like domain-containing protein</fullName>
    </recommendedName>
</protein>
<dbReference type="PRINTS" id="PR01217">
    <property type="entry name" value="PRICHEXTENSN"/>
</dbReference>
<feature type="domain" description="Malectin-like" evidence="5">
    <location>
        <begin position="20"/>
        <end position="168"/>
    </location>
</feature>
<keyword evidence="7" id="KW-1185">Reference proteome</keyword>
<dbReference type="InterPro" id="IPR036322">
    <property type="entry name" value="WD40_repeat_dom_sf"/>
</dbReference>
<accession>A0AA88RGG8</accession>
<feature type="compositionally biased region" description="Pro residues" evidence="4">
    <location>
        <begin position="258"/>
        <end position="267"/>
    </location>
</feature>